<name>A0A5J5L2R7_9MICC</name>
<dbReference type="EMBL" id="SZWF01000001">
    <property type="protein sequence ID" value="KAA9395505.1"/>
    <property type="molecule type" value="Genomic_DNA"/>
</dbReference>
<dbReference type="GO" id="GO:0016020">
    <property type="term" value="C:membrane"/>
    <property type="evidence" value="ECO:0007669"/>
    <property type="project" value="UniProtKB-SubCell"/>
</dbReference>
<keyword evidence="3 7" id="KW-0812">Transmembrane</keyword>
<feature type="transmembrane region" description="Helical" evidence="7">
    <location>
        <begin position="61"/>
        <end position="79"/>
    </location>
</feature>
<evidence type="ECO:0000313" key="8">
    <source>
        <dbReference type="EMBL" id="KAA9395505.1"/>
    </source>
</evidence>
<dbReference type="PANTHER" id="PTHR21716">
    <property type="entry name" value="TRANSMEMBRANE PROTEIN"/>
    <property type="match status" value="1"/>
</dbReference>
<evidence type="ECO:0000256" key="6">
    <source>
        <dbReference type="SAM" id="MobiDB-lite"/>
    </source>
</evidence>
<dbReference type="Proteomes" id="UP000325957">
    <property type="component" value="Unassembled WGS sequence"/>
</dbReference>
<keyword evidence="4 7" id="KW-1133">Transmembrane helix</keyword>
<comment type="caution">
    <text evidence="8">The sequence shown here is derived from an EMBL/GenBank/DDBJ whole genome shotgun (WGS) entry which is preliminary data.</text>
</comment>
<evidence type="ECO:0000256" key="4">
    <source>
        <dbReference type="ARBA" id="ARBA00022989"/>
    </source>
</evidence>
<feature type="transmembrane region" description="Helical" evidence="7">
    <location>
        <begin position="318"/>
        <end position="339"/>
    </location>
</feature>
<organism evidence="8 9">
    <name type="scientific">Kocuria coralli</name>
    <dbReference type="NCBI Taxonomy" id="1461025"/>
    <lineage>
        <taxon>Bacteria</taxon>
        <taxon>Bacillati</taxon>
        <taxon>Actinomycetota</taxon>
        <taxon>Actinomycetes</taxon>
        <taxon>Micrococcales</taxon>
        <taxon>Micrococcaceae</taxon>
        <taxon>Kocuria</taxon>
    </lineage>
</organism>
<evidence type="ECO:0000256" key="1">
    <source>
        <dbReference type="ARBA" id="ARBA00004141"/>
    </source>
</evidence>
<evidence type="ECO:0000256" key="7">
    <source>
        <dbReference type="SAM" id="Phobius"/>
    </source>
</evidence>
<dbReference type="GO" id="GO:0055085">
    <property type="term" value="P:transmembrane transport"/>
    <property type="evidence" value="ECO:0007669"/>
    <property type="project" value="TreeGrafter"/>
</dbReference>
<feature type="transmembrane region" description="Helical" evidence="7">
    <location>
        <begin position="200"/>
        <end position="223"/>
    </location>
</feature>
<gene>
    <name evidence="8" type="ORF">FCK90_00260</name>
</gene>
<accession>A0A5J5L2R7</accession>
<dbReference type="Pfam" id="PF01594">
    <property type="entry name" value="AI-2E_transport"/>
    <property type="match status" value="1"/>
</dbReference>
<feature type="transmembrane region" description="Helical" evidence="7">
    <location>
        <begin position="359"/>
        <end position="385"/>
    </location>
</feature>
<feature type="transmembrane region" description="Helical" evidence="7">
    <location>
        <begin position="283"/>
        <end position="306"/>
    </location>
</feature>
<dbReference type="AlphaFoldDB" id="A0A5J5L2R7"/>
<proteinExistence type="inferred from homology"/>
<evidence type="ECO:0000256" key="5">
    <source>
        <dbReference type="ARBA" id="ARBA00023136"/>
    </source>
</evidence>
<dbReference type="OrthoDB" id="9799225at2"/>
<protein>
    <submittedName>
        <fullName evidence="8">AI-2E family transporter</fullName>
    </submittedName>
</protein>
<feature type="compositionally biased region" description="Low complexity" evidence="6">
    <location>
        <begin position="23"/>
        <end position="52"/>
    </location>
</feature>
<evidence type="ECO:0000256" key="2">
    <source>
        <dbReference type="ARBA" id="ARBA00009773"/>
    </source>
</evidence>
<dbReference type="PANTHER" id="PTHR21716:SF64">
    <property type="entry name" value="AI-2 TRANSPORT PROTEIN TQSA"/>
    <property type="match status" value="1"/>
</dbReference>
<dbReference type="InterPro" id="IPR002549">
    <property type="entry name" value="AI-2E-like"/>
</dbReference>
<comment type="similarity">
    <text evidence="2">Belongs to the autoinducer-2 exporter (AI-2E) (TC 2.A.86) family.</text>
</comment>
<keyword evidence="5 7" id="KW-0472">Membrane</keyword>
<feature type="transmembrane region" description="Helical" evidence="7">
    <location>
        <begin position="86"/>
        <end position="106"/>
    </location>
</feature>
<feature type="region of interest" description="Disordered" evidence="6">
    <location>
        <begin position="1"/>
        <end position="55"/>
    </location>
</feature>
<feature type="transmembrane region" description="Helical" evidence="7">
    <location>
        <begin position="118"/>
        <end position="147"/>
    </location>
</feature>
<feature type="region of interest" description="Disordered" evidence="6">
    <location>
        <begin position="429"/>
        <end position="481"/>
    </location>
</feature>
<evidence type="ECO:0000256" key="3">
    <source>
        <dbReference type="ARBA" id="ARBA00022692"/>
    </source>
</evidence>
<feature type="compositionally biased region" description="Gly residues" evidence="6">
    <location>
        <begin position="467"/>
        <end position="481"/>
    </location>
</feature>
<evidence type="ECO:0000313" key="9">
    <source>
        <dbReference type="Proteomes" id="UP000325957"/>
    </source>
</evidence>
<sequence>MASSKESVPGGSKAPGEPVSSLAAAGANTTGSAAPADPATVVPEPGGHEPVPSAEAPLSRGGLHLVVALVGVAAALLALQGISSYAALIAPLFFAINMVIIVHPLHAWLVRSYGWPRWAAASVSLVTVLVALFSFFYSIGWAIFALIRELPSYSTQFEVMWGGLLNWLGEFGVTTEGIAVNLQDNVGNIVSFSTDWLVGVASNISGIAAMIAIIVTVLFFLTLDSMTVTRRMRVIIRQKPATARALLNFTAGVRRYWVVTTVFGLIVAFMDLGYLIILGVPLAGVWAVLAFVSNYIPNVGFIIGLVPPALMATLDGGWMDALLVVVGFSVINVVMQSFIQPKFTGDAIGVTPTVSFVSVLLWAAVLGPLGALLALPATLFVKALLIDPNPQARFVNALIAATPEDGLPSQQANEARAAQGRLARWISGTRRKTAVEDSQELSADGVPADTLPPQDGEPAIPGDHGAGESGGGHRGSNGESG</sequence>
<reference evidence="8 9" key="1">
    <citation type="submission" date="2019-05" db="EMBL/GenBank/DDBJ databases">
        <title>Kocuria coralli sp. nov., a novel actinobacterium isolated from coral reef seawater.</title>
        <authorList>
            <person name="Li J."/>
        </authorList>
    </citation>
    <scope>NUCLEOTIDE SEQUENCE [LARGE SCALE GENOMIC DNA]</scope>
    <source>
        <strain evidence="8 9">SCSIO 13007</strain>
    </source>
</reference>
<keyword evidence="9" id="KW-1185">Reference proteome</keyword>
<comment type="subcellular location">
    <subcellularLocation>
        <location evidence="1">Membrane</location>
        <topology evidence="1">Multi-pass membrane protein</topology>
    </subcellularLocation>
</comment>
<feature type="transmembrane region" description="Helical" evidence="7">
    <location>
        <begin position="256"/>
        <end position="277"/>
    </location>
</feature>